<proteinExistence type="predicted"/>
<reference evidence="3" key="2">
    <citation type="submission" date="2021-01" db="UniProtKB">
        <authorList>
            <consortium name="EnsemblPlants"/>
        </authorList>
    </citation>
    <scope>IDENTIFICATION</scope>
</reference>
<dbReference type="InterPro" id="IPR018181">
    <property type="entry name" value="Heat_shock_70_CS"/>
</dbReference>
<dbReference type="EnsemblPlants" id="QL06p021474:mrna">
    <property type="protein sequence ID" value="QL06p021474:mrna"/>
    <property type="gene ID" value="QL06p021474"/>
</dbReference>
<dbReference type="Proteomes" id="UP000594261">
    <property type="component" value="Chromosome 6"/>
</dbReference>
<evidence type="ECO:0008006" key="5">
    <source>
        <dbReference type="Google" id="ProtNLM"/>
    </source>
</evidence>
<organism evidence="3 4">
    <name type="scientific">Quercus lobata</name>
    <name type="common">Valley oak</name>
    <dbReference type="NCBI Taxonomy" id="97700"/>
    <lineage>
        <taxon>Eukaryota</taxon>
        <taxon>Viridiplantae</taxon>
        <taxon>Streptophyta</taxon>
        <taxon>Embryophyta</taxon>
        <taxon>Tracheophyta</taxon>
        <taxon>Spermatophyta</taxon>
        <taxon>Magnoliopsida</taxon>
        <taxon>eudicotyledons</taxon>
        <taxon>Gunneridae</taxon>
        <taxon>Pentapetalae</taxon>
        <taxon>rosids</taxon>
        <taxon>fabids</taxon>
        <taxon>Fagales</taxon>
        <taxon>Fagaceae</taxon>
        <taxon>Quercus</taxon>
    </lineage>
</organism>
<evidence type="ECO:0000256" key="1">
    <source>
        <dbReference type="ARBA" id="ARBA00022741"/>
    </source>
</evidence>
<dbReference type="Gramene" id="QL06p021474:mrna">
    <property type="protein sequence ID" value="QL06p021474:mrna"/>
    <property type="gene ID" value="QL06p021474"/>
</dbReference>
<dbReference type="PRINTS" id="PR00301">
    <property type="entry name" value="HEATSHOCK70"/>
</dbReference>
<keyword evidence="4" id="KW-1185">Reference proteome</keyword>
<dbReference type="InterPro" id="IPR013126">
    <property type="entry name" value="Hsp_70_fam"/>
</dbReference>
<accession>A0A7N2LWB6</accession>
<dbReference type="GO" id="GO:0005524">
    <property type="term" value="F:ATP binding"/>
    <property type="evidence" value="ECO:0007669"/>
    <property type="project" value="UniProtKB-KW"/>
</dbReference>
<dbReference type="InParanoid" id="A0A7N2LWB6"/>
<dbReference type="OMA" id="EESCAPT"/>
<keyword evidence="1" id="KW-0547">Nucleotide-binding</keyword>
<name>A0A7N2LWB6_QUELO</name>
<dbReference type="SUPFAM" id="SSF53067">
    <property type="entry name" value="Actin-like ATPase domain"/>
    <property type="match status" value="2"/>
</dbReference>
<dbReference type="PANTHER" id="PTHR19375">
    <property type="entry name" value="HEAT SHOCK PROTEIN 70KDA"/>
    <property type="match status" value="1"/>
</dbReference>
<dbReference type="AlphaFoldDB" id="A0A7N2LWB6"/>
<evidence type="ECO:0000313" key="3">
    <source>
        <dbReference type="EnsemblPlants" id="QL06p021474:mrna"/>
    </source>
</evidence>
<dbReference type="Gene3D" id="3.30.30.30">
    <property type="match status" value="1"/>
</dbReference>
<dbReference type="PROSITE" id="PS00329">
    <property type="entry name" value="HSP70_2"/>
    <property type="match status" value="1"/>
</dbReference>
<sequence>MGGEEVGPAIGIGVGMTYSCVAVWKNDRVEIITNDSFVAFTDKERLVSDVAKNQVAMNPATLSTMKRKLFLCVCRSYVTKVLSFLDVKRLIGRRFSDASVQSDMKLWPFKVISDSGDRPKIVVNYKGRKEQFIAEEMSMVLSKMRETAEAYLGTTVKNAVVTVPAYFNDSQRQATKDAGVIAGLNVTRIICEPTVAAIAYGLDKKKASIGKNVLIFDLGGGSLDVSLLTIENGKFEVKATASDAHLGGEDFVNIMVN</sequence>
<dbReference type="Pfam" id="PF00012">
    <property type="entry name" value="HSP70"/>
    <property type="match status" value="2"/>
</dbReference>
<protein>
    <recommendedName>
        <fullName evidence="5">Heat shock cognate 70 kDa protein</fullName>
    </recommendedName>
</protein>
<dbReference type="GO" id="GO:0140662">
    <property type="term" value="F:ATP-dependent protein folding chaperone"/>
    <property type="evidence" value="ECO:0007669"/>
    <property type="project" value="InterPro"/>
</dbReference>
<dbReference type="EMBL" id="LRBV02000006">
    <property type="status" value="NOT_ANNOTATED_CDS"/>
    <property type="molecule type" value="Genomic_DNA"/>
</dbReference>
<keyword evidence="2" id="KW-0067">ATP-binding</keyword>
<evidence type="ECO:0000313" key="4">
    <source>
        <dbReference type="Proteomes" id="UP000594261"/>
    </source>
</evidence>
<reference evidence="3 4" key="1">
    <citation type="journal article" date="2016" name="G3 (Bethesda)">
        <title>First Draft Assembly and Annotation of the Genome of a California Endemic Oak Quercus lobata Nee (Fagaceae).</title>
        <authorList>
            <person name="Sork V.L."/>
            <person name="Fitz-Gibbon S.T."/>
            <person name="Puiu D."/>
            <person name="Crepeau M."/>
            <person name="Gugger P.F."/>
            <person name="Sherman R."/>
            <person name="Stevens K."/>
            <person name="Langley C.H."/>
            <person name="Pellegrini M."/>
            <person name="Salzberg S.L."/>
        </authorList>
    </citation>
    <scope>NUCLEOTIDE SEQUENCE [LARGE SCALE GENOMIC DNA]</scope>
    <source>
        <strain evidence="3 4">cv. SW786</strain>
    </source>
</reference>
<dbReference type="InterPro" id="IPR043129">
    <property type="entry name" value="ATPase_NBD"/>
</dbReference>
<dbReference type="FunFam" id="3.30.30.30:FF:000001">
    <property type="entry name" value="heat shock 70 kDa protein-like"/>
    <property type="match status" value="1"/>
</dbReference>
<dbReference type="Gene3D" id="3.30.420.40">
    <property type="match status" value="2"/>
</dbReference>
<evidence type="ECO:0000256" key="2">
    <source>
        <dbReference type="ARBA" id="ARBA00022840"/>
    </source>
</evidence>